<reference evidence="2" key="1">
    <citation type="submission" date="2021-01" db="EMBL/GenBank/DDBJ databases">
        <authorList>
            <person name="Corre E."/>
            <person name="Pelletier E."/>
            <person name="Niang G."/>
            <person name="Scheremetjew M."/>
            <person name="Finn R."/>
            <person name="Kale V."/>
            <person name="Holt S."/>
            <person name="Cochrane G."/>
            <person name="Meng A."/>
            <person name="Brown T."/>
            <person name="Cohen L."/>
        </authorList>
    </citation>
    <scope>NUCLEOTIDE SEQUENCE</scope>
    <source>
        <strain evidence="2">CCMP1756</strain>
    </source>
</reference>
<dbReference type="EMBL" id="HBIW01000519">
    <property type="protein sequence ID" value="CAE0684997.1"/>
    <property type="molecule type" value="Transcribed_RNA"/>
</dbReference>
<feature type="domain" description="GP-PDE" evidence="1">
    <location>
        <begin position="9"/>
        <end position="266"/>
    </location>
</feature>
<name>A0A7S4E1W3_9STRA</name>
<evidence type="ECO:0000313" key="2">
    <source>
        <dbReference type="EMBL" id="CAE0684997.1"/>
    </source>
</evidence>
<protein>
    <recommendedName>
        <fullName evidence="1">GP-PDE domain-containing protein</fullName>
    </recommendedName>
</protein>
<dbReference type="SUPFAM" id="SSF51695">
    <property type="entry name" value="PLC-like phosphodiesterases"/>
    <property type="match status" value="1"/>
</dbReference>
<dbReference type="InterPro" id="IPR017946">
    <property type="entry name" value="PLC-like_Pdiesterase_TIM-brl"/>
</dbReference>
<evidence type="ECO:0000313" key="3">
    <source>
        <dbReference type="EMBL" id="CAH0373466.1"/>
    </source>
</evidence>
<dbReference type="Proteomes" id="UP000789595">
    <property type="component" value="Unassembled WGS sequence"/>
</dbReference>
<evidence type="ECO:0000259" key="1">
    <source>
        <dbReference type="PROSITE" id="PS51704"/>
    </source>
</evidence>
<dbReference type="PROSITE" id="PS51704">
    <property type="entry name" value="GP_PDE"/>
    <property type="match status" value="1"/>
</dbReference>
<organism evidence="2">
    <name type="scientific">Pelagomonas calceolata</name>
    <dbReference type="NCBI Taxonomy" id="35677"/>
    <lineage>
        <taxon>Eukaryota</taxon>
        <taxon>Sar</taxon>
        <taxon>Stramenopiles</taxon>
        <taxon>Ochrophyta</taxon>
        <taxon>Pelagophyceae</taxon>
        <taxon>Pelagomonadales</taxon>
        <taxon>Pelagomonadaceae</taxon>
        <taxon>Pelagomonas</taxon>
    </lineage>
</organism>
<sequence length="266" mass="29026">MRSPLLSAMRFVGHRGASHIAPENTMAAFRAATARGVGFECDLQALRDGTLLVLHDDTLLRTATAPPGLSDAAARRFRELVRTPVGELVYDDVRDVDVGSWMNPKFASERPPRFDEALGEAAPDIFAELKGDDDGYSFDGRLPDLVGALALPSSLTWISFSLPLVEELKRRDSTQPCLHVAEPRNLEDAWAAARAVANSDVDGVDLPASPELVTPELVRYLHDHDKRVAVWVWRAPALNDTPAVWDALSKAGVDAFTSNLPPELIL</sequence>
<dbReference type="GO" id="GO:0008081">
    <property type="term" value="F:phosphoric diester hydrolase activity"/>
    <property type="evidence" value="ECO:0007669"/>
    <property type="project" value="InterPro"/>
</dbReference>
<dbReference type="GO" id="GO:0006629">
    <property type="term" value="P:lipid metabolic process"/>
    <property type="evidence" value="ECO:0007669"/>
    <property type="project" value="InterPro"/>
</dbReference>
<proteinExistence type="predicted"/>
<dbReference type="OrthoDB" id="1058301at2759"/>
<accession>A0A7S4E1W3</accession>
<dbReference type="Pfam" id="PF03009">
    <property type="entry name" value="GDPD"/>
    <property type="match status" value="1"/>
</dbReference>
<keyword evidence="4" id="KW-1185">Reference proteome</keyword>
<evidence type="ECO:0000313" key="4">
    <source>
        <dbReference type="Proteomes" id="UP000789595"/>
    </source>
</evidence>
<reference evidence="3" key="2">
    <citation type="submission" date="2021-11" db="EMBL/GenBank/DDBJ databases">
        <authorList>
            <consortium name="Genoscope - CEA"/>
            <person name="William W."/>
        </authorList>
    </citation>
    <scope>NUCLEOTIDE SEQUENCE</scope>
</reference>
<dbReference type="AlphaFoldDB" id="A0A7S4E1W3"/>
<gene>
    <name evidence="2" type="ORF">PCAL00307_LOCUS431</name>
    <name evidence="3" type="ORF">PECAL_4P06660</name>
</gene>
<dbReference type="InterPro" id="IPR030395">
    <property type="entry name" value="GP_PDE_dom"/>
</dbReference>
<dbReference type="EMBL" id="CAKKNE010000004">
    <property type="protein sequence ID" value="CAH0373466.1"/>
    <property type="molecule type" value="Genomic_DNA"/>
</dbReference>
<dbReference type="Gene3D" id="3.20.20.190">
    <property type="entry name" value="Phosphatidylinositol (PI) phosphodiesterase"/>
    <property type="match status" value="1"/>
</dbReference>
<dbReference type="PANTHER" id="PTHR46211">
    <property type="entry name" value="GLYCEROPHOSPHORYL DIESTER PHOSPHODIESTERASE"/>
    <property type="match status" value="1"/>
</dbReference>
<dbReference type="PANTHER" id="PTHR46211:SF14">
    <property type="entry name" value="GLYCEROPHOSPHODIESTER PHOSPHODIESTERASE"/>
    <property type="match status" value="1"/>
</dbReference>